<proteinExistence type="inferred from homology"/>
<dbReference type="Proteomes" id="UP000094056">
    <property type="component" value="Unassembled WGS sequence"/>
</dbReference>
<feature type="domain" description="Metalloprotease TldD/E C-terminal" evidence="3">
    <location>
        <begin position="217"/>
        <end position="435"/>
    </location>
</feature>
<dbReference type="PANTHER" id="PTHR43421">
    <property type="entry name" value="METALLOPROTEASE PMBA"/>
    <property type="match status" value="1"/>
</dbReference>
<dbReference type="AlphaFoldDB" id="A0A1E3XCA3"/>
<dbReference type="InterPro" id="IPR045569">
    <property type="entry name" value="Metalloprtase-TldD/E_C"/>
</dbReference>
<dbReference type="GO" id="GO:0005829">
    <property type="term" value="C:cytosol"/>
    <property type="evidence" value="ECO:0007669"/>
    <property type="project" value="TreeGrafter"/>
</dbReference>
<protein>
    <submittedName>
        <fullName evidence="4">Peptidase</fullName>
    </submittedName>
</protein>
<dbReference type="GO" id="GO:0008237">
    <property type="term" value="F:metallopeptidase activity"/>
    <property type="evidence" value="ECO:0007669"/>
    <property type="project" value="InterPro"/>
</dbReference>
<comment type="similarity">
    <text evidence="1">Belongs to the peptidase U62 family.</text>
</comment>
<feature type="domain" description="Metalloprotease TldD/E N-terminal" evidence="2">
    <location>
        <begin position="20"/>
        <end position="82"/>
    </location>
</feature>
<evidence type="ECO:0000313" key="5">
    <source>
        <dbReference type="Proteomes" id="UP000094056"/>
    </source>
</evidence>
<dbReference type="Pfam" id="PF01523">
    <property type="entry name" value="PmbA_TldD_1st"/>
    <property type="match status" value="1"/>
</dbReference>
<dbReference type="SUPFAM" id="SSF111283">
    <property type="entry name" value="Putative modulator of DNA gyrase, PmbA/TldD"/>
    <property type="match status" value="1"/>
</dbReference>
<accession>A0A1E3XCA3</accession>
<organism evidence="4 5">
    <name type="scientific">Candidatus Scalindua rubra</name>
    <dbReference type="NCBI Taxonomy" id="1872076"/>
    <lineage>
        <taxon>Bacteria</taxon>
        <taxon>Pseudomonadati</taxon>
        <taxon>Planctomycetota</taxon>
        <taxon>Candidatus Brocadiia</taxon>
        <taxon>Candidatus Brocadiales</taxon>
        <taxon>Candidatus Scalinduaceae</taxon>
        <taxon>Candidatus Scalindua</taxon>
    </lineage>
</organism>
<evidence type="ECO:0000259" key="3">
    <source>
        <dbReference type="Pfam" id="PF19289"/>
    </source>
</evidence>
<dbReference type="PANTHER" id="PTHR43421:SF1">
    <property type="entry name" value="METALLOPROTEASE PMBA"/>
    <property type="match status" value="1"/>
</dbReference>
<dbReference type="InterPro" id="IPR035068">
    <property type="entry name" value="TldD/PmbA_N"/>
</dbReference>
<comment type="caution">
    <text evidence="4">The sequence shown here is derived from an EMBL/GenBank/DDBJ whole genome shotgun (WGS) entry which is preliminary data.</text>
</comment>
<evidence type="ECO:0000313" key="4">
    <source>
        <dbReference type="EMBL" id="ODS33262.1"/>
    </source>
</evidence>
<dbReference type="InterPro" id="IPR002510">
    <property type="entry name" value="Metalloprtase-TldD/E_N"/>
</dbReference>
<dbReference type="Gene3D" id="3.30.2290.10">
    <property type="entry name" value="PmbA/TldD superfamily"/>
    <property type="match status" value="1"/>
</dbReference>
<reference evidence="4 5" key="1">
    <citation type="submission" date="2016-07" db="EMBL/GenBank/DDBJ databases">
        <title>Draft genome of Scalindua rubra, obtained from a brine-seawater interface in the Red Sea, sheds light on salt adaptation in anammox bacteria.</title>
        <authorList>
            <person name="Speth D.R."/>
            <person name="Lagkouvardos I."/>
            <person name="Wang Y."/>
            <person name="Qian P.-Y."/>
            <person name="Dutilh B.E."/>
            <person name="Jetten M.S."/>
        </authorList>
    </citation>
    <scope>NUCLEOTIDE SEQUENCE [LARGE SCALE GENOMIC DNA]</scope>
    <source>
        <strain evidence="4">BSI-1</strain>
    </source>
</reference>
<gene>
    <name evidence="4" type="ORF">SCARUB_01583</name>
</gene>
<dbReference type="Pfam" id="PF19289">
    <property type="entry name" value="PmbA_TldD_3rd"/>
    <property type="match status" value="1"/>
</dbReference>
<dbReference type="EMBL" id="MAYW01000033">
    <property type="protein sequence ID" value="ODS33262.1"/>
    <property type="molecule type" value="Genomic_DNA"/>
</dbReference>
<evidence type="ECO:0000256" key="1">
    <source>
        <dbReference type="ARBA" id="ARBA00005836"/>
    </source>
</evidence>
<evidence type="ECO:0000259" key="2">
    <source>
        <dbReference type="Pfam" id="PF01523"/>
    </source>
</evidence>
<sequence length="438" mass="47367">MNNKIEEKALDLALKSSDSAEVIYEEGESRSISFENNKLKYVHTKSIRGIGLRVIKDGKIGFSSTTDFRKPDQLVSNAIESAKFGQEAKFEFQSKNHSKDIKLFDEKVVSYPIEKGIQIGKATIEKALSVNPNYECGVSIGKGVGKSRLISSSGLDVSTQSTSFGIGIDILLVKDKGLLWVGEGESSAKVVDDLDKHTKKALRGLKLAEKEIEISTASYPVVFTSKAIGTLLATFETGCNGKMVQKGASPLTGKLGQKIIDERISMYDDSTIDYADGSYICDGEGVSAQRTPLIELGVLKNYIYDLQTAGIMNAKSTGNGTRCFTSQPSPGNSNIIIEPGEMKFEDMTKDMKCGILVDQVLGGGQSNVLAGEFSVNIDLGYLVENGEIVGRVKDCMIAGNVFDVFNNIIALGDKSDWHGALRVPPFYFRSVNVAGNKG</sequence>
<dbReference type="GO" id="GO:0006508">
    <property type="term" value="P:proteolysis"/>
    <property type="evidence" value="ECO:0007669"/>
    <property type="project" value="InterPro"/>
</dbReference>
<dbReference type="InterPro" id="IPR047657">
    <property type="entry name" value="PmbA"/>
</dbReference>
<name>A0A1E3XCA3_9BACT</name>
<dbReference type="InterPro" id="IPR036059">
    <property type="entry name" value="TldD/PmbA_sf"/>
</dbReference>